<dbReference type="Pfam" id="PF13391">
    <property type="entry name" value="HNH_2"/>
    <property type="match status" value="1"/>
</dbReference>
<name>A0ABP9LN36_9GAMM</name>
<dbReference type="Proteomes" id="UP001501083">
    <property type="component" value="Unassembled WGS sequence"/>
</dbReference>
<sequence length="290" mass="32717">MAVPRLPSRGGLIEHLGEWMAVNQEERAYRAWKVLTAVAAKKDGLITYGELGEAINVHHRALRYVLGVIQAYCLDQKLPPLTILVVNAQDRTPSYGFIAWDATDLPEGLRKVRNHPWNESENPFLYASKGETEEELAAELDADPGKAEDIYAQVKVRGTAQSIFRKALLLAYQGRCAICGLTFEDALQASHLIEWNDCSPAQRMATCNGLLLCATHHRLFDWGYITIAPDHTVFYIDPKGRDGKYSNADTQVSTALHGKKAFMPKDRRHWPSAECLGWHYKAHEWKFEGR</sequence>
<gene>
    <name evidence="2" type="ORF">GCM10025759_32740</name>
</gene>
<protein>
    <recommendedName>
        <fullName evidence="1">HNH nuclease domain-containing protein</fullName>
    </recommendedName>
</protein>
<proteinExistence type="predicted"/>
<organism evidence="2 3">
    <name type="scientific">Lysobacter panacisoli</name>
    <dbReference type="NCBI Taxonomy" id="1255263"/>
    <lineage>
        <taxon>Bacteria</taxon>
        <taxon>Pseudomonadati</taxon>
        <taxon>Pseudomonadota</taxon>
        <taxon>Gammaproteobacteria</taxon>
        <taxon>Lysobacterales</taxon>
        <taxon>Lysobacteraceae</taxon>
        <taxon>Lysobacter</taxon>
    </lineage>
</organism>
<reference evidence="3" key="1">
    <citation type="journal article" date="2019" name="Int. J. Syst. Evol. Microbiol.">
        <title>The Global Catalogue of Microorganisms (GCM) 10K type strain sequencing project: providing services to taxonomists for standard genome sequencing and annotation.</title>
        <authorList>
            <consortium name="The Broad Institute Genomics Platform"/>
            <consortium name="The Broad Institute Genome Sequencing Center for Infectious Disease"/>
            <person name="Wu L."/>
            <person name="Ma J."/>
        </authorList>
    </citation>
    <scope>NUCLEOTIDE SEQUENCE [LARGE SCALE GENOMIC DNA]</scope>
    <source>
        <strain evidence="3">JCM 19212</strain>
    </source>
</reference>
<comment type="caution">
    <text evidence="2">The sequence shown here is derived from an EMBL/GenBank/DDBJ whole genome shotgun (WGS) entry which is preliminary data.</text>
</comment>
<keyword evidence="3" id="KW-1185">Reference proteome</keyword>
<dbReference type="EMBL" id="BAABKY010000005">
    <property type="protein sequence ID" value="GAA5081889.1"/>
    <property type="molecule type" value="Genomic_DNA"/>
</dbReference>
<evidence type="ECO:0000313" key="3">
    <source>
        <dbReference type="Proteomes" id="UP001501083"/>
    </source>
</evidence>
<evidence type="ECO:0000313" key="2">
    <source>
        <dbReference type="EMBL" id="GAA5081889.1"/>
    </source>
</evidence>
<feature type="domain" description="HNH nuclease" evidence="1">
    <location>
        <begin position="176"/>
        <end position="227"/>
    </location>
</feature>
<dbReference type="InterPro" id="IPR003615">
    <property type="entry name" value="HNH_nuc"/>
</dbReference>
<accession>A0ABP9LN36</accession>
<evidence type="ECO:0000259" key="1">
    <source>
        <dbReference type="Pfam" id="PF13391"/>
    </source>
</evidence>